<dbReference type="HOGENOM" id="CLU_685112_0_0_1"/>
<feature type="region of interest" description="Disordered" evidence="1">
    <location>
        <begin position="342"/>
        <end position="402"/>
    </location>
</feature>
<dbReference type="Proteomes" id="UP000054266">
    <property type="component" value="Unassembled WGS sequence"/>
</dbReference>
<organism evidence="2 3">
    <name type="scientific">Phialophora macrospora</name>
    <dbReference type="NCBI Taxonomy" id="1851006"/>
    <lineage>
        <taxon>Eukaryota</taxon>
        <taxon>Fungi</taxon>
        <taxon>Dikarya</taxon>
        <taxon>Ascomycota</taxon>
        <taxon>Pezizomycotina</taxon>
        <taxon>Eurotiomycetes</taxon>
        <taxon>Chaetothyriomycetidae</taxon>
        <taxon>Chaetothyriales</taxon>
        <taxon>Herpotrichiellaceae</taxon>
        <taxon>Phialophora</taxon>
    </lineage>
</organism>
<gene>
    <name evidence="2" type="ORF">PV04_07285</name>
</gene>
<accession>A0A0D2DS66</accession>
<proteinExistence type="predicted"/>
<protein>
    <submittedName>
        <fullName evidence="2">Uncharacterized protein</fullName>
    </submittedName>
</protein>
<keyword evidence="3" id="KW-1185">Reference proteome</keyword>
<evidence type="ECO:0000313" key="2">
    <source>
        <dbReference type="EMBL" id="KIW64992.1"/>
    </source>
</evidence>
<dbReference type="STRING" id="5601.A0A0D2DS66"/>
<evidence type="ECO:0000256" key="1">
    <source>
        <dbReference type="SAM" id="MobiDB-lite"/>
    </source>
</evidence>
<name>A0A0D2DS66_9EURO</name>
<feature type="compositionally biased region" description="Basic and acidic residues" evidence="1">
    <location>
        <begin position="380"/>
        <end position="402"/>
    </location>
</feature>
<evidence type="ECO:0000313" key="3">
    <source>
        <dbReference type="Proteomes" id="UP000054266"/>
    </source>
</evidence>
<reference evidence="2 3" key="1">
    <citation type="submission" date="2015-01" db="EMBL/GenBank/DDBJ databases">
        <title>The Genome Sequence of Capronia semiimmersa CBS27337.</title>
        <authorList>
            <consortium name="The Broad Institute Genomics Platform"/>
            <person name="Cuomo C."/>
            <person name="de Hoog S."/>
            <person name="Gorbushina A."/>
            <person name="Stielow B."/>
            <person name="Teixiera M."/>
            <person name="Abouelleil A."/>
            <person name="Chapman S.B."/>
            <person name="Priest M."/>
            <person name="Young S.K."/>
            <person name="Wortman J."/>
            <person name="Nusbaum C."/>
            <person name="Birren B."/>
        </authorList>
    </citation>
    <scope>NUCLEOTIDE SEQUENCE [LARGE SCALE GENOMIC DNA]</scope>
    <source>
        <strain evidence="2 3">CBS 27337</strain>
    </source>
</reference>
<dbReference type="EMBL" id="KN846960">
    <property type="protein sequence ID" value="KIW64992.1"/>
    <property type="molecule type" value="Genomic_DNA"/>
</dbReference>
<feature type="compositionally biased region" description="Polar residues" evidence="1">
    <location>
        <begin position="355"/>
        <end position="364"/>
    </location>
</feature>
<sequence>MDSAPALQPTGGSPIDLSKDFEFRLEFDVEEDIEGELEHFVQLARYGLTRTARGYFQQTLSTHLGLFPVLAEYAEFLVSEDAYDELLSILPTSRKGCDFSSAEYDLVRLLTALARARQNAEHEDPFYVAELWWRRQKMDDVRHFDETTIQCIEVCLAIITDSSNKRPPPNLLYEDFPGLSTLNSRLSYMFLRDRVFENIGPEDGYRMTVAFLVGEGRYWEASKIVKLIFKTESPKEAEEIYKVFCEGIDRADTTDENVIVARLSVNNAYLKFRVRHTSALRSWLHWEELRDLQRATARDLEQLLRDFHDDASRHTDEFLDNICEVQVLEEDSLAADRNEPLYRASAQTDRDNQPIPIQSTSTSARPIVETPGHYARSRPSKRDEAKARSLDSELSKGRELWD</sequence>
<dbReference type="AlphaFoldDB" id="A0A0D2DS66"/>